<gene>
    <name evidence="2" type="ORF">G4V63_01415</name>
</gene>
<protein>
    <submittedName>
        <fullName evidence="2">CHAD domain-containing protein</fullName>
    </submittedName>
</protein>
<dbReference type="PANTHER" id="PTHR39339">
    <property type="entry name" value="SLR1444 PROTEIN"/>
    <property type="match status" value="1"/>
</dbReference>
<keyword evidence="3" id="KW-1185">Reference proteome</keyword>
<dbReference type="AlphaFoldDB" id="A0A7C9RCF3"/>
<comment type="caution">
    <text evidence="2">The sequence shown here is derived from an EMBL/GenBank/DDBJ whole genome shotgun (WGS) entry which is preliminary data.</text>
</comment>
<dbReference type="SMART" id="SM00880">
    <property type="entry name" value="CHAD"/>
    <property type="match status" value="1"/>
</dbReference>
<dbReference type="Proteomes" id="UP000480266">
    <property type="component" value="Unassembled WGS sequence"/>
</dbReference>
<reference evidence="2" key="1">
    <citation type="submission" date="2020-02" db="EMBL/GenBank/DDBJ databases">
        <title>Draft genome sequence of Candidatus Afipia apatlaquensis IBT-C3, a potential strain for decolorization of textile dyes.</title>
        <authorList>
            <person name="Sanchez-Reyes A."/>
            <person name="Breton-Deval L."/>
            <person name="Mangelson H."/>
            <person name="Sanchez-Flores A."/>
        </authorList>
    </citation>
    <scope>NUCLEOTIDE SEQUENCE [LARGE SCALE GENOMIC DNA]</scope>
    <source>
        <strain evidence="2">IBT-C3</strain>
    </source>
</reference>
<proteinExistence type="predicted"/>
<evidence type="ECO:0000313" key="3">
    <source>
        <dbReference type="Proteomes" id="UP000480266"/>
    </source>
</evidence>
<sequence>MMAVPQAEPNAHSLREVADDTLAMARAAQEKLDSNETSTTIHELRVALKRWRALLRLLEDSIGDETVALRHEASSLAREFSRSRDAQTALDALADVVKPRDAKTPPLSERTKATLTQRLEDARKAIEAEHLHPEAIQHLRDSLARASACAANWPLEHIRFDDIVTALAKSYRRTRRRRPREWDTAGPEEVHDFRKAVVAFRYQLDLIAPLWPKMWNTFIDEVQKLRTQLGRSNDLVALRGLIQPKQPLAPWRSRLTPRIDTRQQFHLSRARSLSGRVFAESPRSFRKRIEALAEAAADSP</sequence>
<dbReference type="InterPro" id="IPR038186">
    <property type="entry name" value="CHAD_dom_sf"/>
</dbReference>
<accession>A0A7C9RCF3</accession>
<feature type="domain" description="CHAD" evidence="1">
    <location>
        <begin position="7"/>
        <end position="283"/>
    </location>
</feature>
<organism evidence="2 3">
    <name type="scientific">Candidatus Afipia apatlaquensis</name>
    <dbReference type="NCBI Taxonomy" id="2712852"/>
    <lineage>
        <taxon>Bacteria</taxon>
        <taxon>Pseudomonadati</taxon>
        <taxon>Pseudomonadota</taxon>
        <taxon>Alphaproteobacteria</taxon>
        <taxon>Hyphomicrobiales</taxon>
        <taxon>Nitrobacteraceae</taxon>
        <taxon>Afipia</taxon>
    </lineage>
</organism>
<name>A0A7C9RCF3_9BRAD</name>
<dbReference type="Pfam" id="PF05235">
    <property type="entry name" value="CHAD"/>
    <property type="match status" value="1"/>
</dbReference>
<dbReference type="PANTHER" id="PTHR39339:SF1">
    <property type="entry name" value="CHAD DOMAIN-CONTAINING PROTEIN"/>
    <property type="match status" value="1"/>
</dbReference>
<evidence type="ECO:0000259" key="1">
    <source>
        <dbReference type="PROSITE" id="PS51708"/>
    </source>
</evidence>
<evidence type="ECO:0000313" key="2">
    <source>
        <dbReference type="EMBL" id="NGX93943.1"/>
    </source>
</evidence>
<dbReference type="Gene3D" id="1.40.20.10">
    <property type="entry name" value="CHAD domain"/>
    <property type="match status" value="1"/>
</dbReference>
<dbReference type="PROSITE" id="PS51708">
    <property type="entry name" value="CHAD"/>
    <property type="match status" value="1"/>
</dbReference>
<dbReference type="EMBL" id="JAAMRR010000074">
    <property type="protein sequence ID" value="NGX93943.1"/>
    <property type="molecule type" value="Genomic_DNA"/>
</dbReference>
<dbReference type="InterPro" id="IPR007899">
    <property type="entry name" value="CHAD_dom"/>
</dbReference>